<keyword evidence="9" id="KW-1185">Reference proteome</keyword>
<dbReference type="GO" id="GO:0016705">
    <property type="term" value="F:oxidoreductase activity, acting on paired donors, with incorporation or reduction of molecular oxygen"/>
    <property type="evidence" value="ECO:0007669"/>
    <property type="project" value="InterPro"/>
</dbReference>
<dbReference type="PANTHER" id="PTHR47947">
    <property type="entry name" value="CYTOCHROME P450 82C3-RELATED"/>
    <property type="match status" value="1"/>
</dbReference>
<dbReference type="PANTHER" id="PTHR47947:SF39">
    <property type="entry name" value="CYTOCHROME P450"/>
    <property type="match status" value="1"/>
</dbReference>
<dbReference type="EMBL" id="CM031823">
    <property type="protein sequence ID" value="KAG6626667.1"/>
    <property type="molecule type" value="Genomic_DNA"/>
</dbReference>
<evidence type="ECO:0008006" key="10">
    <source>
        <dbReference type="Google" id="ProtNLM"/>
    </source>
</evidence>
<dbReference type="InterPro" id="IPR017972">
    <property type="entry name" value="Cyt_P450_CS"/>
</dbReference>
<dbReference type="InterPro" id="IPR001128">
    <property type="entry name" value="Cyt_P450"/>
</dbReference>
<dbReference type="GO" id="GO:0005506">
    <property type="term" value="F:iron ion binding"/>
    <property type="evidence" value="ECO:0007669"/>
    <property type="project" value="InterPro"/>
</dbReference>
<evidence type="ECO:0000256" key="4">
    <source>
        <dbReference type="ARBA" id="ARBA00023004"/>
    </source>
</evidence>
<dbReference type="AlphaFoldDB" id="A0A8T1NCH1"/>
<comment type="similarity">
    <text evidence="6">Belongs to the cytochrome P450 family.</text>
</comment>
<dbReference type="PROSITE" id="PS00086">
    <property type="entry name" value="CYTOCHROME_P450"/>
    <property type="match status" value="1"/>
</dbReference>
<keyword evidence="7" id="KW-0812">Transmembrane</keyword>
<accession>A0A8T1NCH1</accession>
<evidence type="ECO:0000313" key="8">
    <source>
        <dbReference type="EMBL" id="KAG6626667.1"/>
    </source>
</evidence>
<evidence type="ECO:0000256" key="7">
    <source>
        <dbReference type="SAM" id="Phobius"/>
    </source>
</evidence>
<dbReference type="FunFam" id="1.10.630.10:FF:000157">
    <property type="entry name" value="Uncharacterized protein"/>
    <property type="match status" value="1"/>
</dbReference>
<evidence type="ECO:0000256" key="3">
    <source>
        <dbReference type="ARBA" id="ARBA00023002"/>
    </source>
</evidence>
<dbReference type="InterPro" id="IPR050651">
    <property type="entry name" value="Plant_Cytochrome_P450_Monoox"/>
</dbReference>
<evidence type="ECO:0000256" key="1">
    <source>
        <dbReference type="ARBA" id="ARBA00022617"/>
    </source>
</evidence>
<dbReference type="Pfam" id="PF00067">
    <property type="entry name" value="p450"/>
    <property type="match status" value="1"/>
</dbReference>
<reference evidence="8" key="1">
    <citation type="submission" date="2020-12" db="EMBL/GenBank/DDBJ databases">
        <title>WGS assembly of Carya illinoinensis cv. Pawnee.</title>
        <authorList>
            <person name="Platts A."/>
            <person name="Shu S."/>
            <person name="Wright S."/>
            <person name="Barry K."/>
            <person name="Edger P."/>
            <person name="Pires J.C."/>
            <person name="Schmutz J."/>
        </authorList>
    </citation>
    <scope>NUCLEOTIDE SEQUENCE</scope>
    <source>
        <tissue evidence="8">Leaf</tissue>
    </source>
</reference>
<evidence type="ECO:0000313" key="9">
    <source>
        <dbReference type="Proteomes" id="UP000811609"/>
    </source>
</evidence>
<keyword evidence="3 6" id="KW-0560">Oxidoreductase</keyword>
<name>A0A8T1NCH1_CARIL</name>
<organism evidence="8 9">
    <name type="scientific">Carya illinoinensis</name>
    <name type="common">Pecan</name>
    <dbReference type="NCBI Taxonomy" id="32201"/>
    <lineage>
        <taxon>Eukaryota</taxon>
        <taxon>Viridiplantae</taxon>
        <taxon>Streptophyta</taxon>
        <taxon>Embryophyta</taxon>
        <taxon>Tracheophyta</taxon>
        <taxon>Spermatophyta</taxon>
        <taxon>Magnoliopsida</taxon>
        <taxon>eudicotyledons</taxon>
        <taxon>Gunneridae</taxon>
        <taxon>Pentapetalae</taxon>
        <taxon>rosids</taxon>
        <taxon>fabids</taxon>
        <taxon>Fagales</taxon>
        <taxon>Juglandaceae</taxon>
        <taxon>Carya</taxon>
    </lineage>
</organism>
<gene>
    <name evidence="8" type="ORF">CIPAW_15G066900</name>
</gene>
<dbReference type="Proteomes" id="UP000811609">
    <property type="component" value="Chromosome 15"/>
</dbReference>
<keyword evidence="7" id="KW-0472">Membrane</keyword>
<comment type="caution">
    <text evidence="8">The sequence shown here is derived from an EMBL/GenBank/DDBJ whole genome shotgun (WGS) entry which is preliminary data.</text>
</comment>
<keyword evidence="1 6" id="KW-0349">Heme</keyword>
<keyword evidence="4 6" id="KW-0408">Iron</keyword>
<evidence type="ECO:0000256" key="5">
    <source>
        <dbReference type="ARBA" id="ARBA00023033"/>
    </source>
</evidence>
<dbReference type="GO" id="GO:0020037">
    <property type="term" value="F:heme binding"/>
    <property type="evidence" value="ECO:0007669"/>
    <property type="project" value="InterPro"/>
</dbReference>
<sequence>MKRTAKDMDFIVTEWLEEHQKKRASGEAKDQQHDFMDVMLSVLDSTGNHLVGFDADTVNKATCLAIIVGGTDTIMVFLTWALALLLNNHHALRKAQEEMEVHVGKGRLVTEEDISKLSYLQAIVKEVLRLYPPAPTTAREAIQDCTIGGYHVQKGSLIIVNMWKIQTDPRVWSDPLEFKPERFLTTHKEVDVRGQNFELLPFGSGRRGCPGISLALKTLSLCLANLIHAFEISNPSNLPIDMTGSAGLTNMKSTPLEVVIKPRLPSNLYE</sequence>
<keyword evidence="2 6" id="KW-0479">Metal-binding</keyword>
<feature type="transmembrane region" description="Helical" evidence="7">
    <location>
        <begin position="64"/>
        <end position="86"/>
    </location>
</feature>
<evidence type="ECO:0000256" key="2">
    <source>
        <dbReference type="ARBA" id="ARBA00022723"/>
    </source>
</evidence>
<evidence type="ECO:0000256" key="6">
    <source>
        <dbReference type="RuleBase" id="RU000461"/>
    </source>
</evidence>
<protein>
    <recommendedName>
        <fullName evidence="10">Cytochrome P450</fullName>
    </recommendedName>
</protein>
<keyword evidence="7" id="KW-1133">Transmembrane helix</keyword>
<dbReference type="GO" id="GO:0004497">
    <property type="term" value="F:monooxygenase activity"/>
    <property type="evidence" value="ECO:0007669"/>
    <property type="project" value="UniProtKB-KW"/>
</dbReference>
<keyword evidence="5 6" id="KW-0503">Monooxygenase</keyword>
<proteinExistence type="inferred from homology"/>